<feature type="active site" description="Charge relay system" evidence="5">
    <location>
        <position position="178"/>
    </location>
</feature>
<dbReference type="Proteomes" id="UP000298337">
    <property type="component" value="Unassembled WGS sequence"/>
</dbReference>
<dbReference type="PANTHER" id="PTHR43806">
    <property type="entry name" value="PEPTIDASE S8"/>
    <property type="match status" value="1"/>
</dbReference>
<dbReference type="SUPFAM" id="SSF52743">
    <property type="entry name" value="Subtilisin-like"/>
    <property type="match status" value="1"/>
</dbReference>
<keyword evidence="3 5" id="KW-0378">Hydrolase</keyword>
<reference evidence="7 8" key="1">
    <citation type="submission" date="2019-04" db="EMBL/GenBank/DDBJ databases">
        <authorList>
            <person name="Feng G."/>
            <person name="Zhang J."/>
            <person name="Zhu H."/>
        </authorList>
    </citation>
    <scope>NUCLEOTIDE SEQUENCE [LARGE SCALE GENOMIC DNA]</scope>
    <source>
        <strain evidence="7 8">92R-1</strain>
    </source>
</reference>
<evidence type="ECO:0000313" key="8">
    <source>
        <dbReference type="Proteomes" id="UP000298337"/>
    </source>
</evidence>
<comment type="caution">
    <text evidence="7">The sequence shown here is derived from an EMBL/GenBank/DDBJ whole genome shotgun (WGS) entry which is preliminary data.</text>
</comment>
<dbReference type="AlphaFoldDB" id="A0A4Z0P1P2"/>
<protein>
    <recommendedName>
        <fullName evidence="6">Peptidase S8/S53 domain-containing protein</fullName>
    </recommendedName>
</protein>
<dbReference type="InterPro" id="IPR050131">
    <property type="entry name" value="Peptidase_S8_subtilisin-like"/>
</dbReference>
<dbReference type="GO" id="GO:0004252">
    <property type="term" value="F:serine-type endopeptidase activity"/>
    <property type="evidence" value="ECO:0007669"/>
    <property type="project" value="UniProtKB-UniRule"/>
</dbReference>
<dbReference type="EMBL" id="SRLA01000007">
    <property type="protein sequence ID" value="TGE03844.1"/>
    <property type="molecule type" value="Genomic_DNA"/>
</dbReference>
<feature type="active site" description="Charge relay system" evidence="5">
    <location>
        <position position="402"/>
    </location>
</feature>
<keyword evidence="8" id="KW-1185">Reference proteome</keyword>
<evidence type="ECO:0000256" key="4">
    <source>
        <dbReference type="ARBA" id="ARBA00022825"/>
    </source>
</evidence>
<accession>A0A4Z0P1P2</accession>
<organism evidence="7 8">
    <name type="scientific">Hymenobacter fodinae</name>
    <dbReference type="NCBI Taxonomy" id="2510796"/>
    <lineage>
        <taxon>Bacteria</taxon>
        <taxon>Pseudomonadati</taxon>
        <taxon>Bacteroidota</taxon>
        <taxon>Cytophagia</taxon>
        <taxon>Cytophagales</taxon>
        <taxon>Hymenobacteraceae</taxon>
        <taxon>Hymenobacter</taxon>
    </lineage>
</organism>
<evidence type="ECO:0000313" key="7">
    <source>
        <dbReference type="EMBL" id="TGE03844.1"/>
    </source>
</evidence>
<evidence type="ECO:0000256" key="1">
    <source>
        <dbReference type="ARBA" id="ARBA00011073"/>
    </source>
</evidence>
<dbReference type="InterPro" id="IPR000209">
    <property type="entry name" value="Peptidase_S8/S53_dom"/>
</dbReference>
<evidence type="ECO:0000256" key="5">
    <source>
        <dbReference type="PROSITE-ProRule" id="PRU01240"/>
    </source>
</evidence>
<dbReference type="InterPro" id="IPR036852">
    <property type="entry name" value="Peptidase_S8/S53_dom_sf"/>
</dbReference>
<dbReference type="Gene3D" id="3.40.50.200">
    <property type="entry name" value="Peptidase S8/S53 domain"/>
    <property type="match status" value="1"/>
</dbReference>
<dbReference type="PANTHER" id="PTHR43806:SF11">
    <property type="entry name" value="CEREVISIN-RELATED"/>
    <property type="match status" value="1"/>
</dbReference>
<dbReference type="RefSeq" id="WP_135436945.1">
    <property type="nucleotide sequence ID" value="NZ_SRLA01000007.1"/>
</dbReference>
<dbReference type="OrthoDB" id="1055762at2"/>
<evidence type="ECO:0000259" key="6">
    <source>
        <dbReference type="Pfam" id="PF00082"/>
    </source>
</evidence>
<dbReference type="Pfam" id="PF00082">
    <property type="entry name" value="Peptidase_S8"/>
    <property type="match status" value="1"/>
</dbReference>
<feature type="domain" description="Peptidase S8/S53" evidence="6">
    <location>
        <begin position="171"/>
        <end position="463"/>
    </location>
</feature>
<dbReference type="CDD" id="cd00306">
    <property type="entry name" value="Peptidases_S8_S53"/>
    <property type="match status" value="1"/>
</dbReference>
<comment type="similarity">
    <text evidence="1 5">Belongs to the peptidase S8 family.</text>
</comment>
<name>A0A4Z0P1P2_9BACT</name>
<feature type="active site" description="Charge relay system" evidence="5">
    <location>
        <position position="221"/>
    </location>
</feature>
<proteinExistence type="inferred from homology"/>
<keyword evidence="4 5" id="KW-0720">Serine protease</keyword>
<evidence type="ECO:0000256" key="3">
    <source>
        <dbReference type="ARBA" id="ARBA00022801"/>
    </source>
</evidence>
<gene>
    <name evidence="7" type="ORF">EU556_24875</name>
</gene>
<dbReference type="PROSITE" id="PS51892">
    <property type="entry name" value="SUBTILASE"/>
    <property type="match status" value="1"/>
</dbReference>
<keyword evidence="2 5" id="KW-0645">Protease</keyword>
<dbReference type="InterPro" id="IPR023828">
    <property type="entry name" value="Peptidase_S8_Ser-AS"/>
</dbReference>
<evidence type="ECO:0000256" key="2">
    <source>
        <dbReference type="ARBA" id="ARBA00022670"/>
    </source>
</evidence>
<sequence length="582" mass="63414">MCPFPSPVTGLLVEAAPSRTRGTKAGPSAAPPRHLADLKFKVEPLQSAVAGTRSRGPGSTPTAGRPARYLAHTPVVSDMLPWDLAHAYRAEHGSTVGFVEPDLPQDYTFQPDRAPQGLRTRSFGPDKCDDGTPYSGCWPHPSEPRIWHLDDDFSQLRAAREYAQQGTSNAKVRIAHLDTGYSPTHLTCPQHLDTRNQRDFVDGGTQAYDRGAEGTMLNPGHGTATLALLAGGIINPAQYGFAEELGGAPFAEVLPLRISASVVLWRTSSFVQALEHLVRLPPADQVQIITMSMGGLASRAWADAVNRAYEAGIFIVTAAGNNMGNKTPRHLVYPARFGRVVAACGACYDSSPYNRRDNGTEMQGNYGPLPLMRHAMAAYTPNLPWAKMADAAQIDLDGAGTSSATPQVAAAAACYWRRHEKELQQLPAPWMRVEAVRRALFSTAGRSTIITDDEDHDLFFGHGLLRARAALEVPVPAPDQLQLTPADEVHFPIFNVLFREAPPSSLRGEGATRPAPDSVAIEMLTQELLQLTQQHHELEELLGDQLLYPAQLARPARNEFIERVLAMHESSQALRTYLKSRA</sequence>
<dbReference type="PROSITE" id="PS00138">
    <property type="entry name" value="SUBTILASE_SER"/>
    <property type="match status" value="1"/>
</dbReference>
<dbReference type="GO" id="GO:0006508">
    <property type="term" value="P:proteolysis"/>
    <property type="evidence" value="ECO:0007669"/>
    <property type="project" value="UniProtKB-KW"/>
</dbReference>